<comment type="caution">
    <text evidence="2">The sequence shown here is derived from an EMBL/GenBank/DDBJ whole genome shotgun (WGS) entry which is preliminary data.</text>
</comment>
<reference evidence="2" key="1">
    <citation type="submission" date="2019-10" db="EMBL/GenBank/DDBJ databases">
        <title>Description of Paenibacillus glebae sp. nov.</title>
        <authorList>
            <person name="Carlier A."/>
            <person name="Qi S."/>
        </authorList>
    </citation>
    <scope>NUCLEOTIDE SEQUENCE</scope>
    <source>
        <strain evidence="2">LMG 31456</strain>
    </source>
</reference>
<accession>A0A972GJZ8</accession>
<evidence type="ECO:0000313" key="2">
    <source>
        <dbReference type="EMBL" id="NOU91723.1"/>
    </source>
</evidence>
<dbReference type="EMBL" id="WHOD01000003">
    <property type="protein sequence ID" value="NOU91723.1"/>
    <property type="molecule type" value="Genomic_DNA"/>
</dbReference>
<dbReference type="RefSeq" id="WP_171649887.1">
    <property type="nucleotide sequence ID" value="NZ_WHOD01000003.1"/>
</dbReference>
<feature type="transmembrane region" description="Helical" evidence="1">
    <location>
        <begin position="6"/>
        <end position="27"/>
    </location>
</feature>
<protein>
    <submittedName>
        <fullName evidence="2">Uncharacterized protein</fullName>
    </submittedName>
</protein>
<name>A0A972GJZ8_9BACL</name>
<evidence type="ECO:0000313" key="3">
    <source>
        <dbReference type="Proteomes" id="UP000641588"/>
    </source>
</evidence>
<keyword evidence="3" id="KW-1185">Reference proteome</keyword>
<gene>
    <name evidence="2" type="ORF">GC093_00520</name>
</gene>
<feature type="transmembrane region" description="Helical" evidence="1">
    <location>
        <begin position="48"/>
        <end position="67"/>
    </location>
</feature>
<keyword evidence="1" id="KW-0472">Membrane</keyword>
<dbReference type="Proteomes" id="UP000641588">
    <property type="component" value="Unassembled WGS sequence"/>
</dbReference>
<sequence length="72" mass="8229">MSLLIYYILIATIMFIALVSTILVGVSKTNKEGNPNYDSKTRSNWSRLSWIYIIVIFLGYVAFIVYITKSNS</sequence>
<proteinExistence type="predicted"/>
<dbReference type="AlphaFoldDB" id="A0A972GJZ8"/>
<keyword evidence="1" id="KW-0812">Transmembrane</keyword>
<organism evidence="2 3">
    <name type="scientific">Paenibacillus foliorum</name>
    <dbReference type="NCBI Taxonomy" id="2654974"/>
    <lineage>
        <taxon>Bacteria</taxon>
        <taxon>Bacillati</taxon>
        <taxon>Bacillota</taxon>
        <taxon>Bacilli</taxon>
        <taxon>Bacillales</taxon>
        <taxon>Paenibacillaceae</taxon>
        <taxon>Paenibacillus</taxon>
    </lineage>
</organism>
<keyword evidence="1" id="KW-1133">Transmembrane helix</keyword>
<evidence type="ECO:0000256" key="1">
    <source>
        <dbReference type="SAM" id="Phobius"/>
    </source>
</evidence>